<protein>
    <recommendedName>
        <fullName evidence="3">RNase H type-1 domain-containing protein</fullName>
    </recommendedName>
</protein>
<gene>
    <name evidence="1" type="ORF">Gohar_019511</name>
</gene>
<keyword evidence="2" id="KW-1185">Reference proteome</keyword>
<sequence>MVKWMPPPQGWVKINVDAGLSVAKRHAVSGFIIRNEEGFIMGLGFKSVTWFDRW</sequence>
<accession>A0A7J9I904</accession>
<dbReference type="AlphaFoldDB" id="A0A7J9I904"/>
<evidence type="ECO:0000313" key="2">
    <source>
        <dbReference type="Proteomes" id="UP000593560"/>
    </source>
</evidence>
<evidence type="ECO:0000313" key="1">
    <source>
        <dbReference type="EMBL" id="MBA0818567.1"/>
    </source>
</evidence>
<dbReference type="EMBL" id="JABFAD010316812">
    <property type="protein sequence ID" value="MBA0818567.1"/>
    <property type="molecule type" value="Genomic_DNA"/>
</dbReference>
<dbReference type="OrthoDB" id="984565at2759"/>
<name>A0A7J9I904_9ROSI</name>
<organism evidence="1 2">
    <name type="scientific">Gossypium harknessii</name>
    <dbReference type="NCBI Taxonomy" id="34285"/>
    <lineage>
        <taxon>Eukaryota</taxon>
        <taxon>Viridiplantae</taxon>
        <taxon>Streptophyta</taxon>
        <taxon>Embryophyta</taxon>
        <taxon>Tracheophyta</taxon>
        <taxon>Spermatophyta</taxon>
        <taxon>Magnoliopsida</taxon>
        <taxon>eudicotyledons</taxon>
        <taxon>Gunneridae</taxon>
        <taxon>Pentapetalae</taxon>
        <taxon>rosids</taxon>
        <taxon>malvids</taxon>
        <taxon>Malvales</taxon>
        <taxon>Malvaceae</taxon>
        <taxon>Malvoideae</taxon>
        <taxon>Gossypium</taxon>
    </lineage>
</organism>
<proteinExistence type="predicted"/>
<reference evidence="1 2" key="1">
    <citation type="journal article" date="2019" name="Genome Biol. Evol.">
        <title>Insights into the evolution of the New World diploid cottons (Gossypium, subgenus Houzingenia) based on genome sequencing.</title>
        <authorList>
            <person name="Grover C.E."/>
            <person name="Arick M.A. 2nd"/>
            <person name="Thrash A."/>
            <person name="Conover J.L."/>
            <person name="Sanders W.S."/>
            <person name="Peterson D.G."/>
            <person name="Frelichowski J.E."/>
            <person name="Scheffler J.A."/>
            <person name="Scheffler B.E."/>
            <person name="Wendel J.F."/>
        </authorList>
    </citation>
    <scope>NUCLEOTIDE SEQUENCE [LARGE SCALE GENOMIC DNA]</scope>
    <source>
        <strain evidence="1">0</strain>
        <tissue evidence="1">Leaf</tissue>
    </source>
</reference>
<dbReference type="Proteomes" id="UP000593560">
    <property type="component" value="Unassembled WGS sequence"/>
</dbReference>
<comment type="caution">
    <text evidence="1">The sequence shown here is derived from an EMBL/GenBank/DDBJ whole genome shotgun (WGS) entry which is preliminary data.</text>
</comment>
<evidence type="ECO:0008006" key="3">
    <source>
        <dbReference type="Google" id="ProtNLM"/>
    </source>
</evidence>